<evidence type="ECO:0000256" key="1">
    <source>
        <dbReference type="ARBA" id="ARBA00022679"/>
    </source>
</evidence>
<evidence type="ECO:0000313" key="4">
    <source>
        <dbReference type="EMBL" id="GAH63812.1"/>
    </source>
</evidence>
<feature type="non-terminal residue" evidence="4">
    <location>
        <position position="239"/>
    </location>
</feature>
<dbReference type="AlphaFoldDB" id="X1H311"/>
<gene>
    <name evidence="4" type="ORF">S03H2_52143</name>
</gene>
<comment type="caution">
    <text evidence="4">The sequence shown here is derived from an EMBL/GenBank/DDBJ whole genome shotgun (WGS) entry which is preliminary data.</text>
</comment>
<dbReference type="Gene3D" id="3.40.50.10950">
    <property type="match status" value="1"/>
</dbReference>
<dbReference type="InterPro" id="IPR050500">
    <property type="entry name" value="Phos_Acetyltrans/Butyryltrans"/>
</dbReference>
<feature type="domain" description="Phosphate acetyl/butaryl transferase" evidence="3">
    <location>
        <begin position="7"/>
        <end position="239"/>
    </location>
</feature>
<dbReference type="InterPro" id="IPR002505">
    <property type="entry name" value="PTA_PTB"/>
</dbReference>
<dbReference type="InterPro" id="IPR042113">
    <property type="entry name" value="P_AcTrfase_dom1"/>
</dbReference>
<dbReference type="PANTHER" id="PTHR43356:SF3">
    <property type="entry name" value="PHOSPHATE ACETYLTRANSFERASE"/>
    <property type="match status" value="1"/>
</dbReference>
<reference evidence="4" key="1">
    <citation type="journal article" date="2014" name="Front. Microbiol.">
        <title>High frequency of phylogenetically diverse reductive dehalogenase-homologous genes in deep subseafloor sedimentary metagenomes.</title>
        <authorList>
            <person name="Kawai M."/>
            <person name="Futagami T."/>
            <person name="Toyoda A."/>
            <person name="Takaki Y."/>
            <person name="Nishi S."/>
            <person name="Hori S."/>
            <person name="Arai W."/>
            <person name="Tsubouchi T."/>
            <person name="Morono Y."/>
            <person name="Uchiyama I."/>
            <person name="Ito T."/>
            <person name="Fujiyama A."/>
            <person name="Inagaki F."/>
            <person name="Takami H."/>
        </authorList>
    </citation>
    <scope>NUCLEOTIDE SEQUENCE</scope>
    <source>
        <strain evidence="4">Expedition CK06-06</strain>
    </source>
</reference>
<organism evidence="4">
    <name type="scientific">marine sediment metagenome</name>
    <dbReference type="NCBI Taxonomy" id="412755"/>
    <lineage>
        <taxon>unclassified sequences</taxon>
        <taxon>metagenomes</taxon>
        <taxon>ecological metagenomes</taxon>
    </lineage>
</organism>
<dbReference type="GO" id="GO:0016746">
    <property type="term" value="F:acyltransferase activity"/>
    <property type="evidence" value="ECO:0007669"/>
    <property type="project" value="UniProtKB-KW"/>
</dbReference>
<dbReference type="EMBL" id="BARU01033114">
    <property type="protein sequence ID" value="GAH63812.1"/>
    <property type="molecule type" value="Genomic_DNA"/>
</dbReference>
<dbReference type="Pfam" id="PF01515">
    <property type="entry name" value="PTA_PTB"/>
    <property type="match status" value="1"/>
</dbReference>
<keyword evidence="1" id="KW-0808">Transferase</keyword>
<evidence type="ECO:0000259" key="3">
    <source>
        <dbReference type="Pfam" id="PF01515"/>
    </source>
</evidence>
<evidence type="ECO:0000256" key="2">
    <source>
        <dbReference type="ARBA" id="ARBA00023315"/>
    </source>
</evidence>
<accession>X1H311</accession>
<dbReference type="PANTHER" id="PTHR43356">
    <property type="entry name" value="PHOSPHATE ACETYLTRANSFERASE"/>
    <property type="match status" value="1"/>
</dbReference>
<protein>
    <recommendedName>
        <fullName evidence="3">Phosphate acetyl/butaryl transferase domain-containing protein</fullName>
    </recommendedName>
</protein>
<sequence length="239" mass="24923">MQRAMSLMADLERKARGSGARIAYPEPHDPRIVEAAAAVAARRIATPVLVGPPETLPADLPDGVEAEPVEDSDRLAELAACYAESRGVKEKIARRLITRGLVYGAMMVRCGHADGMVAGIAHATASVLQAAGLAIGYAEGVAAPSSCFIMVLPELYGRRDVAVIFADCAVAVDPDAEELAAIAVASARSARQFLGVTPRVAMLSFSTAGSAAHPLVDKVKKATELAAAQMRDGYVEGEL</sequence>
<name>X1H311_9ZZZZ</name>
<dbReference type="SUPFAM" id="SSF53659">
    <property type="entry name" value="Isocitrate/Isopropylmalate dehydrogenase-like"/>
    <property type="match status" value="1"/>
</dbReference>
<proteinExistence type="predicted"/>
<keyword evidence="2" id="KW-0012">Acyltransferase</keyword>